<feature type="region of interest" description="Disordered" evidence="1">
    <location>
        <begin position="305"/>
        <end position="337"/>
    </location>
</feature>
<dbReference type="Proteomes" id="UP000324585">
    <property type="component" value="Unassembled WGS sequence"/>
</dbReference>
<keyword evidence="4" id="KW-1185">Reference proteome</keyword>
<organism evidence="3 4">
    <name type="scientific">Porphyridium purpureum</name>
    <name type="common">Red alga</name>
    <name type="synonym">Porphyridium cruentum</name>
    <dbReference type="NCBI Taxonomy" id="35688"/>
    <lineage>
        <taxon>Eukaryota</taxon>
        <taxon>Rhodophyta</taxon>
        <taxon>Bangiophyceae</taxon>
        <taxon>Porphyridiales</taxon>
        <taxon>Porphyridiaceae</taxon>
        <taxon>Porphyridium</taxon>
    </lineage>
</organism>
<gene>
    <name evidence="3" type="ORF">FVE85_5727</name>
</gene>
<sequence>MRRRTRVQQLHENRAGSVGLAAASHKVGVVIGVVILVTAGALIGAAWRRPWSHAHGAARHAGELLADGDSDGCASGTATPSVSWLKPAWMLHDERRVWLGMLPRGRALWLRWMMQKVLGRVVGSCACDAQLANAQFMHAGCGKELARTRYIRSLLPFSSQCQGMPKMVLANERRIRTRDIAVVILQSPADYVLSLLGQMAPQGSEAAHVDLGQIDPDWLGRVELVYKAFVSFWLDRAHELPYARVELIPAEMLLPLTKEPSNGTGQASEKLAGADEDITDPHAGDNWNLEPHEQGWMELLSALRGQPEDRTKPRNAKDVEVSEALSKQARDADSALGTVSTSDVRQVGMNVPHARALSRIRCAIDAHHSEQLPTAHAYDIEILIRSARFGGGAAPSPLAWDLLNNSLVDRLSRFMHPKLCQQWVKHGIERRVTQLRRLGCVPSLQNSDT</sequence>
<dbReference type="EMBL" id="VRMN01000001">
    <property type="protein sequence ID" value="KAA8498142.1"/>
    <property type="molecule type" value="Genomic_DNA"/>
</dbReference>
<evidence type="ECO:0000256" key="1">
    <source>
        <dbReference type="SAM" id="MobiDB-lite"/>
    </source>
</evidence>
<evidence type="ECO:0000313" key="3">
    <source>
        <dbReference type="EMBL" id="KAA8498142.1"/>
    </source>
</evidence>
<dbReference type="AlphaFoldDB" id="A0A5J4Z4Q6"/>
<evidence type="ECO:0000256" key="2">
    <source>
        <dbReference type="SAM" id="Phobius"/>
    </source>
</evidence>
<keyword evidence="2" id="KW-1133">Transmembrane helix</keyword>
<reference evidence="4" key="1">
    <citation type="journal article" date="2019" name="Nat. Commun.">
        <title>Expansion of phycobilisome linker gene families in mesophilic red algae.</title>
        <authorList>
            <person name="Lee J."/>
            <person name="Kim D."/>
            <person name="Bhattacharya D."/>
            <person name="Yoon H.S."/>
        </authorList>
    </citation>
    <scope>NUCLEOTIDE SEQUENCE [LARGE SCALE GENOMIC DNA]</scope>
    <source>
        <strain evidence="4">CCMP 1328</strain>
    </source>
</reference>
<feature type="transmembrane region" description="Helical" evidence="2">
    <location>
        <begin position="27"/>
        <end position="47"/>
    </location>
</feature>
<comment type="caution">
    <text evidence="3">The sequence shown here is derived from an EMBL/GenBank/DDBJ whole genome shotgun (WGS) entry which is preliminary data.</text>
</comment>
<feature type="compositionally biased region" description="Basic and acidic residues" evidence="1">
    <location>
        <begin position="306"/>
        <end position="320"/>
    </location>
</feature>
<evidence type="ECO:0000313" key="4">
    <source>
        <dbReference type="Proteomes" id="UP000324585"/>
    </source>
</evidence>
<protein>
    <submittedName>
        <fullName evidence="3">Uncharacterized protein</fullName>
    </submittedName>
</protein>
<keyword evidence="2" id="KW-0472">Membrane</keyword>
<accession>A0A5J4Z4Q6</accession>
<proteinExistence type="predicted"/>
<keyword evidence="2" id="KW-0812">Transmembrane</keyword>
<name>A0A5J4Z4Q6_PORPP</name>